<feature type="domain" description="Ig-like" evidence="4">
    <location>
        <begin position="324"/>
        <end position="401"/>
    </location>
</feature>
<evidence type="ECO:0000313" key="7">
    <source>
        <dbReference type="EMBL" id="CAF1585574.1"/>
    </source>
</evidence>
<dbReference type="Pfam" id="PF13927">
    <property type="entry name" value="Ig_3"/>
    <property type="match status" value="2"/>
</dbReference>
<dbReference type="SMART" id="SM00060">
    <property type="entry name" value="FN3"/>
    <property type="match status" value="2"/>
</dbReference>
<sequence length="755" mass="86528">MMKTIHISVFIVIYLIRIAFNQLIIQPNEPIILRDQYKPFIALCSGQENIRVVSWESPSLIHIKENGSARLTVERKSYGLRLRIRNLTQSEQGIWKCLGSDQNGKSISNTLQINVKVPITFVSEPIQYAELNSNVLIRCRVIANPQAEISWFKGREKVNLLSSNYEQQTDGLKIHRVSSVDNDTFWCQADVTETGESKEYSIQVILAKTISSTRITCVSPCAVEKRTATLICEANGMPPPRYTWYYGEFNTFHSNGISKFVVRENRLIINYVDETDNGRYSCHAFNDYDKQGQRIDYNLNVIIPLQLSQILPIEISIDDQFPTQRVAFSCRVLRGSSTNLSLEWFYPNNTLVQSTDGISIDISQMMTHHLIELIFNSVRREHHGNYTCVGKNLGDRTSTIAQFLVKYKPVFISPDITHVYSAPGHQVTMKCRFDSYPPPIMRWIKLSANHEENQTLLEEINLQMIEITTKQIDSTIHQTELTYEPTEEDFGLKFQCQADNSRMEKHTFTLQRAELPHPARIIEVEPHSTTINLTVQPPLKSGGLPLLQYIVKYEQIDNPDSRQMISFPVLSNDTQMIELKSLQVAHFYRIQIAVKSHAGQSTFSVPVQAKTLRGDVPQFHLTNISCLNNQSYLIQWIIDNDGGSAISQIEITYAKVHKNNKTEKWSKPILLQPLINEYELKDLRPKRIYMISVRLLNTAGFSERQTQKTIACQMYIPQSARVPVIMGIIALILFGTSLVFLLLVLIRVLWDCKRH</sequence>
<evidence type="ECO:0000313" key="6">
    <source>
        <dbReference type="EMBL" id="CAF1388503.1"/>
    </source>
</evidence>
<dbReference type="AlphaFoldDB" id="A0A815ZPR0"/>
<dbReference type="PANTHER" id="PTHR45080">
    <property type="entry name" value="CONTACTIN 5"/>
    <property type="match status" value="1"/>
</dbReference>
<keyword evidence="2" id="KW-1015">Disulfide bond</keyword>
<evidence type="ECO:0000256" key="2">
    <source>
        <dbReference type="ARBA" id="ARBA00023157"/>
    </source>
</evidence>
<dbReference type="EMBL" id="CAJNOR010006096">
    <property type="protein sequence ID" value="CAF1585574.1"/>
    <property type="molecule type" value="Genomic_DNA"/>
</dbReference>
<dbReference type="InterPro" id="IPR050958">
    <property type="entry name" value="Cell_Adh-Cytoskel_Orgn"/>
</dbReference>
<dbReference type="GO" id="GO:0005886">
    <property type="term" value="C:plasma membrane"/>
    <property type="evidence" value="ECO:0007669"/>
    <property type="project" value="TreeGrafter"/>
</dbReference>
<dbReference type="InterPro" id="IPR036179">
    <property type="entry name" value="Ig-like_dom_sf"/>
</dbReference>
<feature type="transmembrane region" description="Helical" evidence="3">
    <location>
        <begin position="724"/>
        <end position="750"/>
    </location>
</feature>
<feature type="transmembrane region" description="Helical" evidence="3">
    <location>
        <begin position="7"/>
        <end position="25"/>
    </location>
</feature>
<keyword evidence="1" id="KW-0732">Signal</keyword>
<dbReference type="Gene3D" id="2.60.40.10">
    <property type="entry name" value="Immunoglobulins"/>
    <property type="match status" value="6"/>
</dbReference>
<accession>A0A815ZPR0</accession>
<name>A0A815ZPR0_ADIRI</name>
<reference evidence="7" key="1">
    <citation type="submission" date="2021-02" db="EMBL/GenBank/DDBJ databases">
        <authorList>
            <person name="Nowell W R."/>
        </authorList>
    </citation>
    <scope>NUCLEOTIDE SEQUENCE</scope>
</reference>
<evidence type="ECO:0000256" key="3">
    <source>
        <dbReference type="SAM" id="Phobius"/>
    </source>
</evidence>
<dbReference type="CDD" id="cd00063">
    <property type="entry name" value="FN3"/>
    <property type="match status" value="2"/>
</dbReference>
<keyword evidence="3" id="KW-1133">Transmembrane helix</keyword>
<dbReference type="PANTHER" id="PTHR45080:SF8">
    <property type="entry name" value="IG-LIKE DOMAIN-CONTAINING PROTEIN"/>
    <property type="match status" value="1"/>
</dbReference>
<dbReference type="InterPro" id="IPR003598">
    <property type="entry name" value="Ig_sub2"/>
</dbReference>
<dbReference type="CDD" id="cd00096">
    <property type="entry name" value="Ig"/>
    <property type="match status" value="2"/>
</dbReference>
<evidence type="ECO:0000259" key="4">
    <source>
        <dbReference type="PROSITE" id="PS50835"/>
    </source>
</evidence>
<dbReference type="InterPro" id="IPR036116">
    <property type="entry name" value="FN3_sf"/>
</dbReference>
<dbReference type="InterPro" id="IPR007110">
    <property type="entry name" value="Ig-like_dom"/>
</dbReference>
<feature type="domain" description="Ig-like" evidence="4">
    <location>
        <begin position="118"/>
        <end position="203"/>
    </location>
</feature>
<dbReference type="SUPFAM" id="SSF49265">
    <property type="entry name" value="Fibronectin type III"/>
    <property type="match status" value="1"/>
</dbReference>
<proteinExistence type="predicted"/>
<dbReference type="Pfam" id="PF00047">
    <property type="entry name" value="ig"/>
    <property type="match status" value="1"/>
</dbReference>
<dbReference type="Proteomes" id="UP000663852">
    <property type="component" value="Unassembled WGS sequence"/>
</dbReference>
<organism evidence="7 8">
    <name type="scientific">Adineta ricciae</name>
    <name type="common">Rotifer</name>
    <dbReference type="NCBI Taxonomy" id="249248"/>
    <lineage>
        <taxon>Eukaryota</taxon>
        <taxon>Metazoa</taxon>
        <taxon>Spiralia</taxon>
        <taxon>Gnathifera</taxon>
        <taxon>Rotifera</taxon>
        <taxon>Eurotatoria</taxon>
        <taxon>Bdelloidea</taxon>
        <taxon>Adinetida</taxon>
        <taxon>Adinetidae</taxon>
        <taxon>Adineta</taxon>
    </lineage>
</organism>
<protein>
    <submittedName>
        <fullName evidence="7">Uncharacterized protein</fullName>
    </submittedName>
</protein>
<dbReference type="SMART" id="SM00409">
    <property type="entry name" value="IG"/>
    <property type="match status" value="5"/>
</dbReference>
<keyword evidence="3" id="KW-0472">Membrane</keyword>
<evidence type="ECO:0000313" key="8">
    <source>
        <dbReference type="Proteomes" id="UP000663828"/>
    </source>
</evidence>
<keyword evidence="3" id="KW-0812">Transmembrane</keyword>
<gene>
    <name evidence="6" type="ORF">EDS130_LOCUS35331</name>
    <name evidence="7" type="ORF">XAT740_LOCUS45984</name>
</gene>
<evidence type="ECO:0000256" key="1">
    <source>
        <dbReference type="ARBA" id="ARBA00022729"/>
    </source>
</evidence>
<feature type="domain" description="Ig-like" evidence="4">
    <location>
        <begin position="224"/>
        <end position="300"/>
    </location>
</feature>
<dbReference type="SMART" id="SM00408">
    <property type="entry name" value="IGc2"/>
    <property type="match status" value="3"/>
</dbReference>
<dbReference type="SUPFAM" id="SSF48726">
    <property type="entry name" value="Immunoglobulin"/>
    <property type="match status" value="4"/>
</dbReference>
<dbReference type="GO" id="GO:0007156">
    <property type="term" value="P:homophilic cell adhesion via plasma membrane adhesion molecules"/>
    <property type="evidence" value="ECO:0007669"/>
    <property type="project" value="TreeGrafter"/>
</dbReference>
<feature type="domain" description="Fibronectin type-III" evidence="5">
    <location>
        <begin position="617"/>
        <end position="715"/>
    </location>
</feature>
<dbReference type="OrthoDB" id="10056271at2759"/>
<dbReference type="PROSITE" id="PS50835">
    <property type="entry name" value="IG_LIKE"/>
    <property type="match status" value="4"/>
</dbReference>
<dbReference type="InterPro" id="IPR003961">
    <property type="entry name" value="FN3_dom"/>
</dbReference>
<feature type="domain" description="Fibronectin type-III" evidence="5">
    <location>
        <begin position="515"/>
        <end position="614"/>
    </location>
</feature>
<dbReference type="Proteomes" id="UP000663828">
    <property type="component" value="Unassembled WGS sequence"/>
</dbReference>
<dbReference type="InterPro" id="IPR013151">
    <property type="entry name" value="Immunoglobulin_dom"/>
</dbReference>
<keyword evidence="8" id="KW-1185">Reference proteome</keyword>
<dbReference type="PROSITE" id="PS50853">
    <property type="entry name" value="FN3"/>
    <property type="match status" value="2"/>
</dbReference>
<evidence type="ECO:0000259" key="5">
    <source>
        <dbReference type="PROSITE" id="PS50853"/>
    </source>
</evidence>
<dbReference type="Pfam" id="PF00041">
    <property type="entry name" value="fn3"/>
    <property type="match status" value="1"/>
</dbReference>
<dbReference type="InterPro" id="IPR013783">
    <property type="entry name" value="Ig-like_fold"/>
</dbReference>
<dbReference type="InterPro" id="IPR003599">
    <property type="entry name" value="Ig_sub"/>
</dbReference>
<comment type="caution">
    <text evidence="7">The sequence shown here is derived from an EMBL/GenBank/DDBJ whole genome shotgun (WGS) entry which is preliminary data.</text>
</comment>
<feature type="domain" description="Ig-like" evidence="4">
    <location>
        <begin position="414"/>
        <end position="509"/>
    </location>
</feature>
<dbReference type="EMBL" id="CAJNOJ010000309">
    <property type="protein sequence ID" value="CAF1388503.1"/>
    <property type="molecule type" value="Genomic_DNA"/>
</dbReference>